<dbReference type="EMBL" id="JAPZBR010000002">
    <property type="protein sequence ID" value="KAJ5362790.1"/>
    <property type="molecule type" value="Genomic_DNA"/>
</dbReference>
<sequence>MEKVESIEEMDNHVSPSCAAKAPDLSSVRDKEPTEAREVDLQDFQGFINIKIPIPGAMLFASQIYNWPVPKQVIQRMILWSGACVYQNSSGAAAYAWKEAPDGTKESLRYTKEGVRFPYKTNNPHLMSLFGIVAALHFAIMKIDTPSTNIRHLLEQDDQLYDYAEEWYPVELTRSHTHLKTKELFIFTESRDSMIWLLSRKSQRNEEVRAQIKDIKTMSEEIERSGIHIEIHLCPSVDLAPGKDIANQMARELAKDDLVTDLSV</sequence>
<organism evidence="2 3">
    <name type="scientific">Penicillium brevicompactum</name>
    <dbReference type="NCBI Taxonomy" id="5074"/>
    <lineage>
        <taxon>Eukaryota</taxon>
        <taxon>Fungi</taxon>
        <taxon>Dikarya</taxon>
        <taxon>Ascomycota</taxon>
        <taxon>Pezizomycotina</taxon>
        <taxon>Eurotiomycetes</taxon>
        <taxon>Eurotiomycetidae</taxon>
        <taxon>Eurotiales</taxon>
        <taxon>Aspergillaceae</taxon>
        <taxon>Penicillium</taxon>
    </lineage>
</organism>
<evidence type="ECO:0000313" key="3">
    <source>
        <dbReference type="Proteomes" id="UP001148299"/>
    </source>
</evidence>
<evidence type="ECO:0000256" key="1">
    <source>
        <dbReference type="SAM" id="MobiDB-lite"/>
    </source>
</evidence>
<gene>
    <name evidence="2" type="ORF">N7541_003634</name>
</gene>
<dbReference type="Proteomes" id="UP001148299">
    <property type="component" value="Unassembled WGS sequence"/>
</dbReference>
<proteinExistence type="predicted"/>
<accession>A0A9W9RNJ0</accession>
<dbReference type="AlphaFoldDB" id="A0A9W9RNJ0"/>
<feature type="compositionally biased region" description="Basic and acidic residues" evidence="1">
    <location>
        <begin position="1"/>
        <end position="12"/>
    </location>
</feature>
<keyword evidence="3" id="KW-1185">Reference proteome</keyword>
<protein>
    <submittedName>
        <fullName evidence="2">Uncharacterized protein</fullName>
    </submittedName>
</protein>
<name>A0A9W9RNJ0_PENBR</name>
<reference evidence="2" key="2">
    <citation type="journal article" date="2023" name="IMA Fungus">
        <title>Comparative genomic study of the Penicillium genus elucidates a diverse pangenome and 15 lateral gene transfer events.</title>
        <authorList>
            <person name="Petersen C."/>
            <person name="Sorensen T."/>
            <person name="Nielsen M.R."/>
            <person name="Sondergaard T.E."/>
            <person name="Sorensen J.L."/>
            <person name="Fitzpatrick D.A."/>
            <person name="Frisvad J.C."/>
            <person name="Nielsen K.L."/>
        </authorList>
    </citation>
    <scope>NUCLEOTIDE SEQUENCE</scope>
    <source>
        <strain evidence="2">IBT 35675</strain>
    </source>
</reference>
<reference evidence="2" key="1">
    <citation type="submission" date="2022-12" db="EMBL/GenBank/DDBJ databases">
        <authorList>
            <person name="Petersen C."/>
        </authorList>
    </citation>
    <scope>NUCLEOTIDE SEQUENCE</scope>
    <source>
        <strain evidence="2">IBT 35675</strain>
    </source>
</reference>
<comment type="caution">
    <text evidence="2">The sequence shown here is derived from an EMBL/GenBank/DDBJ whole genome shotgun (WGS) entry which is preliminary data.</text>
</comment>
<evidence type="ECO:0000313" key="2">
    <source>
        <dbReference type="EMBL" id="KAJ5362790.1"/>
    </source>
</evidence>
<feature type="region of interest" description="Disordered" evidence="1">
    <location>
        <begin position="1"/>
        <end position="34"/>
    </location>
</feature>